<dbReference type="GO" id="GO:0016020">
    <property type="term" value="C:membrane"/>
    <property type="evidence" value="ECO:0007669"/>
    <property type="project" value="UniProtKB-SubCell"/>
</dbReference>
<dbReference type="InterPro" id="IPR056738">
    <property type="entry name" value="NfeD1b_N"/>
</dbReference>
<evidence type="ECO:0000313" key="11">
    <source>
        <dbReference type="EMBL" id="AJE20062.1"/>
    </source>
</evidence>
<evidence type="ECO:0000259" key="10">
    <source>
        <dbReference type="Pfam" id="PF25145"/>
    </source>
</evidence>
<dbReference type="Pfam" id="PF01957">
    <property type="entry name" value="NfeD"/>
    <property type="match status" value="1"/>
</dbReference>
<feature type="compositionally biased region" description="Basic and acidic residues" evidence="5">
    <location>
        <begin position="146"/>
        <end position="155"/>
    </location>
</feature>
<dbReference type="SUPFAM" id="SSF52096">
    <property type="entry name" value="ClpP/crotonase"/>
    <property type="match status" value="1"/>
</dbReference>
<keyword evidence="3 6" id="KW-1133">Transmembrane helix</keyword>
<protein>
    <submittedName>
        <fullName evidence="11">Membrane-bound serine protease (ClpP class)</fullName>
    </submittedName>
</protein>
<dbReference type="Gene3D" id="2.40.50.140">
    <property type="entry name" value="Nucleic acid-binding proteins"/>
    <property type="match status" value="1"/>
</dbReference>
<evidence type="ECO:0000256" key="6">
    <source>
        <dbReference type="SAM" id="Phobius"/>
    </source>
</evidence>
<dbReference type="KEGG" id="acx:Achr_5630"/>
<dbReference type="GO" id="GO:0008233">
    <property type="term" value="F:peptidase activity"/>
    <property type="evidence" value="ECO:0007669"/>
    <property type="project" value="UniProtKB-KW"/>
</dbReference>
<dbReference type="SUPFAM" id="SSF141322">
    <property type="entry name" value="NfeD domain-like"/>
    <property type="match status" value="1"/>
</dbReference>
<evidence type="ECO:0000313" key="12">
    <source>
        <dbReference type="Proteomes" id="UP000068210"/>
    </source>
</evidence>
<dbReference type="STRING" id="1328314.Achr_5630"/>
<dbReference type="PANTHER" id="PTHR33507">
    <property type="entry name" value="INNER MEMBRANE PROTEIN YBBJ"/>
    <property type="match status" value="1"/>
</dbReference>
<evidence type="ECO:0000259" key="8">
    <source>
        <dbReference type="Pfam" id="PF01957"/>
    </source>
</evidence>
<dbReference type="CDD" id="cd07020">
    <property type="entry name" value="Clp_protease_NfeD_1"/>
    <property type="match status" value="1"/>
</dbReference>
<organism evidence="11 12">
    <name type="scientific">Azotobacter chroococcum NCIMB 8003</name>
    <dbReference type="NCBI Taxonomy" id="1328314"/>
    <lineage>
        <taxon>Bacteria</taxon>
        <taxon>Pseudomonadati</taxon>
        <taxon>Pseudomonadota</taxon>
        <taxon>Gammaproteobacteria</taxon>
        <taxon>Pseudomonadales</taxon>
        <taxon>Pseudomonadaceae</taxon>
        <taxon>Azotobacter</taxon>
    </lineage>
</organism>
<feature type="domain" description="NfeD integral membrane" evidence="9">
    <location>
        <begin position="270"/>
        <end position="386"/>
    </location>
</feature>
<comment type="subcellular location">
    <subcellularLocation>
        <location evidence="1">Membrane</location>
        <topology evidence="1">Multi-pass membrane protein</topology>
    </subcellularLocation>
</comment>
<evidence type="ECO:0000256" key="3">
    <source>
        <dbReference type="ARBA" id="ARBA00022989"/>
    </source>
</evidence>
<feature type="transmembrane region" description="Helical" evidence="6">
    <location>
        <begin position="338"/>
        <end position="357"/>
    </location>
</feature>
<dbReference type="Pfam" id="PF25145">
    <property type="entry name" value="NfeD1b_N"/>
    <property type="match status" value="1"/>
</dbReference>
<dbReference type="InterPro" id="IPR056739">
    <property type="entry name" value="NfeD_membrane"/>
</dbReference>
<feature type="transmembrane region" description="Helical" evidence="6">
    <location>
        <begin position="363"/>
        <end position="386"/>
    </location>
</feature>
<dbReference type="FunFam" id="3.90.226.10:FF:000089">
    <property type="entry name" value="Membrane-bound serine protease"/>
    <property type="match status" value="1"/>
</dbReference>
<feature type="transmembrane region" description="Helical" evidence="6">
    <location>
        <begin position="290"/>
        <end position="308"/>
    </location>
</feature>
<keyword evidence="11" id="KW-0645">Protease</keyword>
<dbReference type="InterPro" id="IPR012340">
    <property type="entry name" value="NA-bd_OB-fold"/>
</dbReference>
<feature type="transmembrane region" description="Helical" evidence="6">
    <location>
        <begin position="261"/>
        <end position="283"/>
    </location>
</feature>
<evidence type="ECO:0000256" key="7">
    <source>
        <dbReference type="SAM" id="SignalP"/>
    </source>
</evidence>
<dbReference type="InterPro" id="IPR002810">
    <property type="entry name" value="NfeD-like_C"/>
</dbReference>
<feature type="domain" description="NfeD1b N-terminal" evidence="10">
    <location>
        <begin position="30"/>
        <end position="131"/>
    </location>
</feature>
<keyword evidence="4 6" id="KW-0472">Membrane</keyword>
<feature type="domain" description="NfeD-like C-terminal" evidence="8">
    <location>
        <begin position="404"/>
        <end position="457"/>
    </location>
</feature>
<dbReference type="GO" id="GO:0006508">
    <property type="term" value="P:proteolysis"/>
    <property type="evidence" value="ECO:0007669"/>
    <property type="project" value="UniProtKB-KW"/>
</dbReference>
<dbReference type="AlphaFoldDB" id="A0A0C4WPI1"/>
<keyword evidence="11" id="KW-0378">Hydrolase</keyword>
<feature type="compositionally biased region" description="Pro residues" evidence="5">
    <location>
        <begin position="136"/>
        <end position="145"/>
    </location>
</feature>
<evidence type="ECO:0000256" key="2">
    <source>
        <dbReference type="ARBA" id="ARBA00022692"/>
    </source>
</evidence>
<reference evidence="11 12" key="1">
    <citation type="journal article" date="2015" name="PLoS ONE">
        <title>Azotobacter Genomes: The Genome of Azotobacter chroococcum NCIMB 8003 (ATCC 4412).</title>
        <authorList>
            <person name="Robson R.L."/>
            <person name="Jones R."/>
            <person name="Robson R.M."/>
            <person name="Schwartz A."/>
            <person name="Richardson T.H."/>
        </authorList>
    </citation>
    <scope>NUCLEOTIDE SEQUENCE [LARGE SCALE GENOMIC DNA]</scope>
    <source>
        <strain evidence="11 12">NCIMB 8003</strain>
    </source>
</reference>
<sequence length="468" mass="48083">MPAFARCLRRALALMLLLAALPAPAVPPPVTVLTVDGAIGPASADYLIRGLARAGKEGAQLVVINIDTPGGLDTSMRSIIKAILASPVPVASYVAPSGARAASAGTYILYASHIAAMAPGTNLGAATPVQIGGLPGTPPQQPGRPPAEDKDDKTGKAPAPGGEPADALSRKQINDAAAYLRGLAQLRGRNVEWAEQAVREAVSLSAREALELKVIDHQAADLPDLLRQVDGKRYAVAEGMVTLQTAGAELVHHAPDWRTRLLAVITNPSVALILMMLGVYGLFFEFSSPGFGLGGVLGGICLILALYALQLLPVSYAGVGLILLGIAFMAAEAFLPSFGVLGIGGVAAFVIGALILIDTEVPGFGIPLSLILTLAVVSAGLIAVILSMAMKARHRALQGGDAGLVGSLAAVSAVEAGDPLAGWVQLQGERWQVRSPQPLQPGQVVRVVARQGLLLEVAAAEQPTPRGD</sequence>
<feature type="signal peptide" evidence="7">
    <location>
        <begin position="1"/>
        <end position="25"/>
    </location>
</feature>
<gene>
    <name evidence="11" type="ORF">Achr_5630</name>
</gene>
<dbReference type="PANTHER" id="PTHR33507:SF4">
    <property type="entry name" value="NODULATION COMPETITIVENESS PROTEIN NFED"/>
    <property type="match status" value="1"/>
</dbReference>
<evidence type="ECO:0000256" key="5">
    <source>
        <dbReference type="SAM" id="MobiDB-lite"/>
    </source>
</evidence>
<feature type="region of interest" description="Disordered" evidence="5">
    <location>
        <begin position="128"/>
        <end position="168"/>
    </location>
</feature>
<feature type="chain" id="PRO_5002185130" evidence="7">
    <location>
        <begin position="26"/>
        <end position="468"/>
    </location>
</feature>
<keyword evidence="2 6" id="KW-0812">Transmembrane</keyword>
<evidence type="ECO:0000256" key="4">
    <source>
        <dbReference type="ARBA" id="ARBA00023136"/>
    </source>
</evidence>
<dbReference type="InterPro" id="IPR029045">
    <property type="entry name" value="ClpP/crotonase-like_dom_sf"/>
</dbReference>
<evidence type="ECO:0000259" key="9">
    <source>
        <dbReference type="Pfam" id="PF24961"/>
    </source>
</evidence>
<dbReference type="InterPro" id="IPR052165">
    <property type="entry name" value="Membrane_assoc_protease"/>
</dbReference>
<dbReference type="Proteomes" id="UP000068210">
    <property type="component" value="Chromosome"/>
</dbReference>
<dbReference type="RefSeq" id="WP_039801662.1">
    <property type="nucleotide sequence ID" value="NZ_CP010415.1"/>
</dbReference>
<evidence type="ECO:0000256" key="1">
    <source>
        <dbReference type="ARBA" id="ARBA00004141"/>
    </source>
</evidence>
<accession>A0A0C4WPI1</accession>
<proteinExistence type="predicted"/>
<dbReference type="Pfam" id="PF24961">
    <property type="entry name" value="NfeD_membrane"/>
    <property type="match status" value="1"/>
</dbReference>
<keyword evidence="7" id="KW-0732">Signal</keyword>
<keyword evidence="12" id="KW-1185">Reference proteome</keyword>
<dbReference type="HOGENOM" id="CLU_024619_1_0_6"/>
<name>A0A0C4WPI1_9GAMM</name>
<dbReference type="EMBL" id="CP010415">
    <property type="protein sequence ID" value="AJE20062.1"/>
    <property type="molecule type" value="Genomic_DNA"/>
</dbReference>
<dbReference type="Gene3D" id="3.90.226.10">
    <property type="entry name" value="2-enoyl-CoA Hydratase, Chain A, domain 1"/>
    <property type="match status" value="1"/>
</dbReference>